<feature type="region of interest" description="Disordered" evidence="4">
    <location>
        <begin position="147"/>
        <end position="304"/>
    </location>
</feature>
<feature type="compositionally biased region" description="Low complexity" evidence="4">
    <location>
        <begin position="50"/>
        <end position="66"/>
    </location>
</feature>
<feature type="compositionally biased region" description="Basic and acidic residues" evidence="4">
    <location>
        <begin position="206"/>
        <end position="216"/>
    </location>
</feature>
<evidence type="ECO:0000259" key="5">
    <source>
        <dbReference type="PROSITE" id="PS50118"/>
    </source>
</evidence>
<feature type="DNA-binding region" description="HMG box" evidence="3">
    <location>
        <begin position="303"/>
        <end position="371"/>
    </location>
</feature>
<proteinExistence type="predicted"/>
<feature type="compositionally biased region" description="Low complexity" evidence="4">
    <location>
        <begin position="434"/>
        <end position="449"/>
    </location>
</feature>
<evidence type="ECO:0000313" key="6">
    <source>
        <dbReference type="EMBL" id="KIZ06753.1"/>
    </source>
</evidence>
<feature type="region of interest" description="Disordered" evidence="4">
    <location>
        <begin position="323"/>
        <end position="356"/>
    </location>
</feature>
<gene>
    <name evidence="6" type="ORF">MNEG_1198</name>
</gene>
<evidence type="ECO:0000256" key="2">
    <source>
        <dbReference type="ARBA" id="ARBA00023242"/>
    </source>
</evidence>
<dbReference type="KEGG" id="mng:MNEG_1198"/>
<sequence>MANADEIFDPTLDDIEAEIGELGGANDGDASVDANHAEATMVASPVPRSAEATAEAEAEPSAAEAALQDNKENDMVLTPLSDPNAAPAAPAIATAPAAVKPAIPMKRKALTVAKAANNNAATGSGSNALQPALATAPVIATAAAAARPAKQQEASDAIAEAAAPAPATGAPAAGGPAADAPESMVRDEPTLAEEAPTGQEQEEGQAADHGEERGEQEAAQGQEEPSEAPSESAPATSVPAPAALPPKKRGLAAPKAKKDGSGDGAAPTQPAPKPRAPKAVTAPKAAGAPKAPAGPKAAPAPKLPRARNAFMIFAEEWRPKMKAEDPSLSTTQVGSLMGQKWRGMTTEEKAPYQAKADAEKKEVEAKLAEMGGDAVAAIKEAQKEARAAKKDKQQGSATTGGASAGGAAAGAAPAAGGGGRKRKAKVVEDEAGDSEAQQQDDAAAEVSVAPSTSTAPLPSAPAPAKRRRAPAGAGRKRGRKGAGAGAAGQASAQVDADGSGGDDDDDDECASPGGDGRTQGSRRGRGGGGGADEESDDSDREDVDWEGHAAEGIFALGPRDKVGGCDDASSSLPVGLPELEEYEAFEERFWREIRDHTQGENIELDDLPEGSSLEMVYVLGKLREEGGPLDVRATARQAAKGPRKDFKISVPALRLSMVVQRMMELERRAGQEERARLAARVAELEACTVAAGKGLPAATKGVAA</sequence>
<dbReference type="GeneID" id="25729296"/>
<dbReference type="CDD" id="cd00084">
    <property type="entry name" value="HMG-box_SF"/>
    <property type="match status" value="1"/>
</dbReference>
<keyword evidence="7" id="KW-1185">Reference proteome</keyword>
<dbReference type="PANTHER" id="PTHR46040">
    <property type="entry name" value="HIGH MOBILITY GROUP PROTEIN 2"/>
    <property type="match status" value="1"/>
</dbReference>
<feature type="compositionally biased region" description="Basic residues" evidence="4">
    <location>
        <begin position="464"/>
        <end position="480"/>
    </location>
</feature>
<dbReference type="InterPro" id="IPR009071">
    <property type="entry name" value="HMG_box_dom"/>
</dbReference>
<feature type="compositionally biased region" description="Basic and acidic residues" evidence="4">
    <location>
        <begin position="382"/>
        <end position="393"/>
    </location>
</feature>
<dbReference type="GO" id="GO:0010468">
    <property type="term" value="P:regulation of gene expression"/>
    <property type="evidence" value="ECO:0007669"/>
    <property type="project" value="TreeGrafter"/>
</dbReference>
<dbReference type="Proteomes" id="UP000054498">
    <property type="component" value="Unassembled WGS sequence"/>
</dbReference>
<dbReference type="SUPFAM" id="SSF47095">
    <property type="entry name" value="HMG-box"/>
    <property type="match status" value="1"/>
</dbReference>
<reference evidence="6 7" key="1">
    <citation type="journal article" date="2013" name="BMC Genomics">
        <title>Reconstruction of the lipid metabolism for the microalga Monoraphidium neglectum from its genome sequence reveals characteristics suitable for biofuel production.</title>
        <authorList>
            <person name="Bogen C."/>
            <person name="Al-Dilaimi A."/>
            <person name="Albersmeier A."/>
            <person name="Wichmann J."/>
            <person name="Grundmann M."/>
            <person name="Rupp O."/>
            <person name="Lauersen K.J."/>
            <person name="Blifernez-Klassen O."/>
            <person name="Kalinowski J."/>
            <person name="Goesmann A."/>
            <person name="Mussgnug J.H."/>
            <person name="Kruse O."/>
        </authorList>
    </citation>
    <scope>NUCLEOTIDE SEQUENCE [LARGE SCALE GENOMIC DNA]</scope>
    <source>
        <strain evidence="6 7">SAG 48.87</strain>
    </source>
</reference>
<feature type="compositionally biased region" description="Low complexity" evidence="4">
    <location>
        <begin position="217"/>
        <end position="241"/>
    </location>
</feature>
<dbReference type="GO" id="GO:0003677">
    <property type="term" value="F:DNA binding"/>
    <property type="evidence" value="ECO:0007669"/>
    <property type="project" value="UniProtKB-UniRule"/>
</dbReference>
<organism evidence="6 7">
    <name type="scientific">Monoraphidium neglectum</name>
    <dbReference type="NCBI Taxonomy" id="145388"/>
    <lineage>
        <taxon>Eukaryota</taxon>
        <taxon>Viridiplantae</taxon>
        <taxon>Chlorophyta</taxon>
        <taxon>core chlorophytes</taxon>
        <taxon>Chlorophyceae</taxon>
        <taxon>CS clade</taxon>
        <taxon>Sphaeropleales</taxon>
        <taxon>Selenastraceae</taxon>
        <taxon>Monoraphidium</taxon>
    </lineage>
</organism>
<keyword evidence="2 3" id="KW-0539">Nucleus</keyword>
<evidence type="ECO:0000256" key="1">
    <source>
        <dbReference type="ARBA" id="ARBA00023125"/>
    </source>
</evidence>
<evidence type="ECO:0000313" key="7">
    <source>
        <dbReference type="Proteomes" id="UP000054498"/>
    </source>
</evidence>
<dbReference type="PROSITE" id="PS50118">
    <property type="entry name" value="HMG_BOX_2"/>
    <property type="match status" value="1"/>
</dbReference>
<feature type="compositionally biased region" description="Acidic residues" evidence="4">
    <location>
        <begin position="531"/>
        <end position="544"/>
    </location>
</feature>
<feature type="compositionally biased region" description="Acidic residues" evidence="4">
    <location>
        <begin position="500"/>
        <end position="509"/>
    </location>
</feature>
<dbReference type="InterPro" id="IPR036910">
    <property type="entry name" value="HMG_box_dom_sf"/>
</dbReference>
<dbReference type="GO" id="GO:0005634">
    <property type="term" value="C:nucleus"/>
    <property type="evidence" value="ECO:0007669"/>
    <property type="project" value="UniProtKB-UniRule"/>
</dbReference>
<accession>A0A0D2K976</accession>
<feature type="compositionally biased region" description="Basic and acidic residues" evidence="4">
    <location>
        <begin position="345"/>
        <end position="356"/>
    </location>
</feature>
<feature type="compositionally biased region" description="Low complexity" evidence="4">
    <location>
        <begin position="147"/>
        <end position="182"/>
    </location>
</feature>
<dbReference type="OrthoDB" id="550908at2759"/>
<name>A0A0D2K976_9CHLO</name>
<dbReference type="PANTHER" id="PTHR46040:SF3">
    <property type="entry name" value="HIGH MOBILITY GROUP PROTEIN 2"/>
    <property type="match status" value="1"/>
</dbReference>
<evidence type="ECO:0000256" key="4">
    <source>
        <dbReference type="SAM" id="MobiDB-lite"/>
    </source>
</evidence>
<dbReference type="InterPro" id="IPR051965">
    <property type="entry name" value="ChromReg_NeuronalGeneExpr"/>
</dbReference>
<keyword evidence="1 3" id="KW-0238">DNA-binding</keyword>
<dbReference type="SMART" id="SM00398">
    <property type="entry name" value="HMG"/>
    <property type="match status" value="1"/>
</dbReference>
<feature type="compositionally biased region" description="Low complexity" evidence="4">
    <location>
        <begin position="277"/>
        <end position="300"/>
    </location>
</feature>
<feature type="region of interest" description="Disordered" evidence="4">
    <location>
        <begin position="382"/>
        <end position="548"/>
    </location>
</feature>
<dbReference type="EMBL" id="KK100334">
    <property type="protein sequence ID" value="KIZ06753.1"/>
    <property type="molecule type" value="Genomic_DNA"/>
</dbReference>
<dbReference type="AlphaFoldDB" id="A0A0D2K976"/>
<feature type="domain" description="HMG box" evidence="5">
    <location>
        <begin position="303"/>
        <end position="371"/>
    </location>
</feature>
<dbReference type="STRING" id="145388.A0A0D2K976"/>
<protein>
    <recommendedName>
        <fullName evidence="5">HMG box domain-containing protein</fullName>
    </recommendedName>
</protein>
<feature type="region of interest" description="Disordered" evidence="4">
    <location>
        <begin position="43"/>
        <end position="82"/>
    </location>
</feature>
<dbReference type="Pfam" id="PF00505">
    <property type="entry name" value="HMG_box"/>
    <property type="match status" value="1"/>
</dbReference>
<dbReference type="RefSeq" id="XP_013905772.1">
    <property type="nucleotide sequence ID" value="XM_014050318.1"/>
</dbReference>
<dbReference type="Gene3D" id="1.10.30.10">
    <property type="entry name" value="High mobility group box domain"/>
    <property type="match status" value="1"/>
</dbReference>
<evidence type="ECO:0000256" key="3">
    <source>
        <dbReference type="PROSITE-ProRule" id="PRU00267"/>
    </source>
</evidence>